<name>A0A930YJ27_9ACTN</name>
<proteinExistence type="predicted"/>
<gene>
    <name evidence="2" type="ORF">ISU10_13735</name>
</gene>
<comment type="caution">
    <text evidence="2">The sequence shown here is derived from an EMBL/GenBank/DDBJ whole genome shotgun (WGS) entry which is preliminary data.</text>
</comment>
<keyword evidence="1" id="KW-0812">Transmembrane</keyword>
<evidence type="ECO:0000313" key="3">
    <source>
        <dbReference type="Proteomes" id="UP000660668"/>
    </source>
</evidence>
<keyword evidence="1" id="KW-0472">Membrane</keyword>
<evidence type="ECO:0000256" key="1">
    <source>
        <dbReference type="SAM" id="Phobius"/>
    </source>
</evidence>
<sequence>MPHRIGRPVIGLVVGAVVLAVVGLGVWLGRSDDSALSRAVRSAPAGAERLSWTDWAGVRRELASQVDAGSSVDDLGAFLDEAFEADLSSRSALLESAPALHQHFGWSPATVEWELYSQSSQGAVVTLGLPDDADFADLGDRLEALGYARPSDDGGVWAGGTDLLASIDPALTPELAYLALDADDHLLLASDQQAFLEEALAPATGDADGVKGLSDVAEALDQPLSAAIYTGDYACGALAMANADTADQAEAAELIAAAGTVDPYRAFAMGARAGGAVRVAMEFADVDQARANADSRAVLASGPAVGQGGDFADRFTLDKARADGRVMTLDLDPLEGQYVLSDLSTGPVLFATC</sequence>
<reference evidence="2" key="1">
    <citation type="submission" date="2020-11" db="EMBL/GenBank/DDBJ databases">
        <title>Nocardioides cynanchi sp. nov., isolated from soil of rhizosphere of Cynanchum wilfordii.</title>
        <authorList>
            <person name="Lee J.-S."/>
            <person name="Suh M.K."/>
            <person name="Kim J.-S."/>
        </authorList>
    </citation>
    <scope>NUCLEOTIDE SEQUENCE</scope>
    <source>
        <strain evidence="2">KCTC 19276</strain>
    </source>
</reference>
<feature type="transmembrane region" description="Helical" evidence="1">
    <location>
        <begin position="9"/>
        <end position="28"/>
    </location>
</feature>
<dbReference type="EMBL" id="JADKPO010000017">
    <property type="protein sequence ID" value="MBF4768822.1"/>
    <property type="molecule type" value="Genomic_DNA"/>
</dbReference>
<organism evidence="2 3">
    <name type="scientific">Nocardioides agariphilus</name>
    <dbReference type="NCBI Taxonomy" id="433664"/>
    <lineage>
        <taxon>Bacteria</taxon>
        <taxon>Bacillati</taxon>
        <taxon>Actinomycetota</taxon>
        <taxon>Actinomycetes</taxon>
        <taxon>Propionibacteriales</taxon>
        <taxon>Nocardioidaceae</taxon>
        <taxon>Nocardioides</taxon>
    </lineage>
</organism>
<dbReference type="AlphaFoldDB" id="A0A930YJ27"/>
<dbReference type="RefSeq" id="WP_194696974.1">
    <property type="nucleotide sequence ID" value="NZ_JADKPO010000017.1"/>
</dbReference>
<dbReference type="Proteomes" id="UP000660668">
    <property type="component" value="Unassembled WGS sequence"/>
</dbReference>
<accession>A0A930YJ27</accession>
<evidence type="ECO:0000313" key="2">
    <source>
        <dbReference type="EMBL" id="MBF4768822.1"/>
    </source>
</evidence>
<protein>
    <recommendedName>
        <fullName evidence="4">DUF3352 domain-containing protein</fullName>
    </recommendedName>
</protein>
<evidence type="ECO:0008006" key="4">
    <source>
        <dbReference type="Google" id="ProtNLM"/>
    </source>
</evidence>
<keyword evidence="3" id="KW-1185">Reference proteome</keyword>
<keyword evidence="1" id="KW-1133">Transmembrane helix</keyword>